<dbReference type="InterPro" id="IPR010131">
    <property type="entry name" value="MdtP/NodT-like"/>
</dbReference>
<feature type="signal peptide" evidence="10">
    <location>
        <begin position="1"/>
        <end position="22"/>
    </location>
</feature>
<keyword evidence="12" id="KW-1185">Reference proteome</keyword>
<feature type="chain" id="PRO_5017100327" evidence="10">
    <location>
        <begin position="23"/>
        <end position="485"/>
    </location>
</feature>
<keyword evidence="8 10" id="KW-0449">Lipoprotein</keyword>
<dbReference type="PANTHER" id="PTHR30203">
    <property type="entry name" value="OUTER MEMBRANE CATION EFFLUX PROTEIN"/>
    <property type="match status" value="1"/>
</dbReference>
<evidence type="ECO:0000256" key="2">
    <source>
        <dbReference type="ARBA" id="ARBA00007613"/>
    </source>
</evidence>
<evidence type="ECO:0000256" key="9">
    <source>
        <dbReference type="ARBA" id="ARBA00037313"/>
    </source>
</evidence>
<gene>
    <name evidence="11" type="ORF">SAMN05216522_10244</name>
</gene>
<dbReference type="GO" id="GO:0015562">
    <property type="term" value="F:efflux transmembrane transporter activity"/>
    <property type="evidence" value="ECO:0007669"/>
    <property type="project" value="InterPro"/>
</dbReference>
<comment type="subcellular location">
    <subcellularLocation>
        <location evidence="1 10">Cell outer membrane</location>
        <topology evidence="1 10">Lipid-anchor</topology>
    </subcellularLocation>
</comment>
<proteinExistence type="inferred from homology"/>
<keyword evidence="3 10" id="KW-1134">Transmembrane beta strand</keyword>
<dbReference type="NCBIfam" id="TIGR01845">
    <property type="entry name" value="outer_NodT"/>
    <property type="match status" value="1"/>
</dbReference>
<evidence type="ECO:0000256" key="5">
    <source>
        <dbReference type="ARBA" id="ARBA00022729"/>
    </source>
</evidence>
<dbReference type="InterPro" id="IPR003423">
    <property type="entry name" value="OMP_efflux"/>
</dbReference>
<evidence type="ECO:0000256" key="10">
    <source>
        <dbReference type="RuleBase" id="RU362097"/>
    </source>
</evidence>
<keyword evidence="7 10" id="KW-0564">Palmitate</keyword>
<sequence>MALKKGFSLTLGIVLLSGCALIHDEPVQVEQLPAQQAQLSQVIHLANSQWPQARWWEAYHDPQLSSLIVLGLANSPTFQAAKLRIQQSQSSVEVAQSTLGIQATGIAAQNYMRVTNRQTTWPYSISLPTDKRGPWYTLSTVGVGADLNIDLWGANRAGVAAAMGEQNAQLAQTAGIQLDLASSIAQLYFSLQANYRRVALLTQQEAIAAFSLKAHQQRAARGLEDQVNIASAQSEWYSAQQQRIAAQSTIMRDRENLRALTGMIAQQPLVIAQQPWPQLQQSLPASLSFDLLARRPDLQAMSHTVQASLSRVDAAKAAFYPHIDIKAFWGYNALSIGDLFKSSFQQFTILPGLYLPLFDGGRLNAALRSTRTASNILIKQYNQAVLNAVRDVAITSQQLNDLNQQVILQQQKVAAAQLTTDSVQAHYQRGLTSLYLAQEARRATLTQQLLLVDLDAQQLSCDLLLIKALGGGYRAEQPAILGVKP</sequence>
<evidence type="ECO:0000313" key="11">
    <source>
        <dbReference type="EMBL" id="SEQ28672.1"/>
    </source>
</evidence>
<dbReference type="Gene3D" id="2.20.200.10">
    <property type="entry name" value="Outer membrane efflux proteins (OEP)"/>
    <property type="match status" value="1"/>
</dbReference>
<name>A0A1H9EST9_9GAMM</name>
<evidence type="ECO:0000313" key="12">
    <source>
        <dbReference type="Proteomes" id="UP000242515"/>
    </source>
</evidence>
<accession>A0A1H9EST9</accession>
<dbReference type="AlphaFoldDB" id="A0A1H9EST9"/>
<dbReference type="Gene3D" id="1.20.1600.10">
    <property type="entry name" value="Outer membrane efflux proteins (OEP)"/>
    <property type="match status" value="1"/>
</dbReference>
<dbReference type="OrthoDB" id="9770517at2"/>
<dbReference type="Pfam" id="PF02321">
    <property type="entry name" value="OEP"/>
    <property type="match status" value="2"/>
</dbReference>
<dbReference type="EMBL" id="FOGC01000002">
    <property type="protein sequence ID" value="SEQ28672.1"/>
    <property type="molecule type" value="Genomic_DNA"/>
</dbReference>
<evidence type="ECO:0000256" key="1">
    <source>
        <dbReference type="ARBA" id="ARBA00004459"/>
    </source>
</evidence>
<organism evidence="11 12">
    <name type="scientific">Rosenbergiella nectarea</name>
    <dbReference type="NCBI Taxonomy" id="988801"/>
    <lineage>
        <taxon>Bacteria</taxon>
        <taxon>Pseudomonadati</taxon>
        <taxon>Pseudomonadota</taxon>
        <taxon>Gammaproteobacteria</taxon>
        <taxon>Enterobacterales</taxon>
        <taxon>Erwiniaceae</taxon>
        <taxon>Rosenbergiella</taxon>
    </lineage>
</organism>
<dbReference type="Proteomes" id="UP000242515">
    <property type="component" value="Unassembled WGS sequence"/>
</dbReference>
<evidence type="ECO:0000256" key="6">
    <source>
        <dbReference type="ARBA" id="ARBA00023136"/>
    </source>
</evidence>
<comment type="function">
    <text evidence="9">Could be involved in resistance to puromycin, acriflavine and tetraphenylarsonium chloride.</text>
</comment>
<evidence type="ECO:0000256" key="7">
    <source>
        <dbReference type="ARBA" id="ARBA00023139"/>
    </source>
</evidence>
<dbReference type="PROSITE" id="PS51257">
    <property type="entry name" value="PROKAR_LIPOPROTEIN"/>
    <property type="match status" value="1"/>
</dbReference>
<keyword evidence="5 10" id="KW-0732">Signal</keyword>
<protein>
    <submittedName>
        <fullName evidence="11">Outer membrane protein, multidrug efflux system</fullName>
    </submittedName>
</protein>
<keyword evidence="4 10" id="KW-0812">Transmembrane</keyword>
<dbReference type="NCBIfam" id="NF007390">
    <property type="entry name" value="PRK09915.1"/>
    <property type="match status" value="1"/>
</dbReference>
<dbReference type="SUPFAM" id="SSF56954">
    <property type="entry name" value="Outer membrane efflux proteins (OEP)"/>
    <property type="match status" value="1"/>
</dbReference>
<dbReference type="RefSeq" id="WP_092672599.1">
    <property type="nucleotide sequence ID" value="NZ_FOGC01000002.1"/>
</dbReference>
<dbReference type="PANTHER" id="PTHR30203:SF20">
    <property type="entry name" value="MULTIDRUG RESISTANCE OUTER MEMBRANE PROTEIN MDTP-RELATED"/>
    <property type="match status" value="1"/>
</dbReference>
<reference evidence="12" key="1">
    <citation type="submission" date="2016-10" db="EMBL/GenBank/DDBJ databases">
        <authorList>
            <person name="Varghese N."/>
            <person name="Submissions S."/>
        </authorList>
    </citation>
    <scope>NUCLEOTIDE SEQUENCE [LARGE SCALE GENOMIC DNA]</scope>
    <source>
        <strain evidence="12">8N4</strain>
    </source>
</reference>
<evidence type="ECO:0000256" key="4">
    <source>
        <dbReference type="ARBA" id="ARBA00022692"/>
    </source>
</evidence>
<dbReference type="GO" id="GO:0009279">
    <property type="term" value="C:cell outer membrane"/>
    <property type="evidence" value="ECO:0007669"/>
    <property type="project" value="UniProtKB-SubCell"/>
</dbReference>
<comment type="similarity">
    <text evidence="2 10">Belongs to the outer membrane factor (OMF) (TC 1.B.17) family.</text>
</comment>
<dbReference type="STRING" id="988801.SAMN05216522_10244"/>
<keyword evidence="6 10" id="KW-0472">Membrane</keyword>
<evidence type="ECO:0000256" key="8">
    <source>
        <dbReference type="ARBA" id="ARBA00023288"/>
    </source>
</evidence>
<evidence type="ECO:0000256" key="3">
    <source>
        <dbReference type="ARBA" id="ARBA00022452"/>
    </source>
</evidence>